<dbReference type="Pfam" id="PF00534">
    <property type="entry name" value="Glycos_transf_1"/>
    <property type="match status" value="1"/>
</dbReference>
<dbReference type="PANTHER" id="PTHR12526:SF635">
    <property type="entry name" value="GLYCOSYL TRANSFERASE GROUP 1"/>
    <property type="match status" value="1"/>
</dbReference>
<name>A0ABU0XA02_9PSEU</name>
<evidence type="ECO:0000256" key="2">
    <source>
        <dbReference type="SAM" id="MobiDB-lite"/>
    </source>
</evidence>
<reference evidence="4 5" key="1">
    <citation type="submission" date="2017-06" db="EMBL/GenBank/DDBJ databases">
        <title>Cultured bacterium strain Saccharothrix yanglingensis Hhs.015.</title>
        <authorList>
            <person name="Xia Y."/>
        </authorList>
    </citation>
    <scope>NUCLEOTIDE SEQUENCE [LARGE SCALE GENOMIC DNA]</scope>
    <source>
        <strain evidence="4 5">Hhs.015</strain>
    </source>
</reference>
<feature type="region of interest" description="Disordered" evidence="2">
    <location>
        <begin position="135"/>
        <end position="235"/>
    </location>
</feature>
<feature type="compositionally biased region" description="Basic residues" evidence="2">
    <location>
        <begin position="87"/>
        <end position="102"/>
    </location>
</feature>
<feature type="compositionally biased region" description="Basic and acidic residues" evidence="2">
    <location>
        <begin position="180"/>
        <end position="190"/>
    </location>
</feature>
<feature type="compositionally biased region" description="Basic residues" evidence="2">
    <location>
        <begin position="191"/>
        <end position="208"/>
    </location>
</feature>
<dbReference type="EMBL" id="NSDM01000026">
    <property type="protein sequence ID" value="MDQ2588967.1"/>
    <property type="molecule type" value="Genomic_DNA"/>
</dbReference>
<feature type="region of interest" description="Disordered" evidence="2">
    <location>
        <begin position="46"/>
        <end position="116"/>
    </location>
</feature>
<sequence>MAFAVEGPGRSASTRSTAWRCGVIRAPTPRSRTCPFIPRIPRALTMPRPRRGRAPTGSAGRRGWWRNPRAPAVPPTRCACAAGRPGRSARRGRRARLPHRVRCGSSRSGRTWGRRSGLSRCGVRRWSNRVARTWRPPGEASVDNDNQHQYSRSSGHRAAPVEVRLADRVRPLPVTLGTRAEIHPQADRPPGRARPRRRGRTGGRRIRPSRGTGVARRAQRRRRTRLPTGTDSSCEATRHCLGSEWGSVKQRAERSRLLPRVRPVSVPGERRAWNGGLMTARPDNASDVAVVALGADRVDRAVGLARGLGRAGHRVTLYTSAPVTASLPTGCRSIATRDLARDWERRAAAPDVVHTVTPASVRAVAALDGVSAPVVHSHDPGDDVGTLPPGVVEHFVVGGAGEVAGVLGTGVPRRAVSVVPEGVDLSEWGVGGPAAPRSGVPRLVYLGALCPGDGADTAVAALRWVPDAELVISADVDADSGRAREEVDRLCAGAAALKVADRVRVTGPVSAELLRSADVVVHAPWNARPVRPVLEAMACGVPVVAGAVGVLPDTVLDGVTGVLVPPRLPKALGLAVRRLLNDKTRRAAFSTAASDRVEQRHTWDRIATETAAVYRSCIGARAEPA</sequence>
<evidence type="ECO:0000313" key="5">
    <source>
        <dbReference type="Proteomes" id="UP001225605"/>
    </source>
</evidence>
<evidence type="ECO:0000313" key="4">
    <source>
        <dbReference type="EMBL" id="MDQ2588967.1"/>
    </source>
</evidence>
<dbReference type="Proteomes" id="UP001225605">
    <property type="component" value="Unassembled WGS sequence"/>
</dbReference>
<dbReference type="Gene3D" id="3.40.50.2000">
    <property type="entry name" value="Glycogen Phosphorylase B"/>
    <property type="match status" value="2"/>
</dbReference>
<dbReference type="InterPro" id="IPR001296">
    <property type="entry name" value="Glyco_trans_1"/>
</dbReference>
<evidence type="ECO:0000259" key="3">
    <source>
        <dbReference type="Pfam" id="PF00534"/>
    </source>
</evidence>
<keyword evidence="1" id="KW-0808">Transferase</keyword>
<keyword evidence="5" id="KW-1185">Reference proteome</keyword>
<protein>
    <recommendedName>
        <fullName evidence="3">Glycosyl transferase family 1 domain-containing protein</fullName>
    </recommendedName>
</protein>
<dbReference type="PANTHER" id="PTHR12526">
    <property type="entry name" value="GLYCOSYLTRANSFERASE"/>
    <property type="match status" value="1"/>
</dbReference>
<accession>A0ABU0XA02</accession>
<organism evidence="4 5">
    <name type="scientific">Saccharothrix yanglingensis</name>
    <dbReference type="NCBI Taxonomy" id="659496"/>
    <lineage>
        <taxon>Bacteria</taxon>
        <taxon>Bacillati</taxon>
        <taxon>Actinomycetota</taxon>
        <taxon>Actinomycetes</taxon>
        <taxon>Pseudonocardiales</taxon>
        <taxon>Pseudonocardiaceae</taxon>
        <taxon>Saccharothrix</taxon>
    </lineage>
</organism>
<gene>
    <name evidence="4" type="ORF">CKY47_34505</name>
</gene>
<feature type="compositionally biased region" description="Low complexity" evidence="2">
    <location>
        <begin position="77"/>
        <end position="86"/>
    </location>
</feature>
<dbReference type="CDD" id="cd03801">
    <property type="entry name" value="GT4_PimA-like"/>
    <property type="match status" value="1"/>
</dbReference>
<feature type="compositionally biased region" description="Low complexity" evidence="2">
    <location>
        <begin position="103"/>
        <end position="116"/>
    </location>
</feature>
<evidence type="ECO:0000256" key="1">
    <source>
        <dbReference type="ARBA" id="ARBA00022679"/>
    </source>
</evidence>
<comment type="caution">
    <text evidence="4">The sequence shown here is derived from an EMBL/GenBank/DDBJ whole genome shotgun (WGS) entry which is preliminary data.</text>
</comment>
<dbReference type="SUPFAM" id="SSF53756">
    <property type="entry name" value="UDP-Glycosyltransferase/glycogen phosphorylase"/>
    <property type="match status" value="1"/>
</dbReference>
<feature type="compositionally biased region" description="Polar residues" evidence="2">
    <location>
        <begin position="143"/>
        <end position="153"/>
    </location>
</feature>
<proteinExistence type="predicted"/>
<feature type="domain" description="Glycosyl transferase family 1" evidence="3">
    <location>
        <begin position="441"/>
        <end position="594"/>
    </location>
</feature>